<dbReference type="InterPro" id="IPR057511">
    <property type="entry name" value="WH_GDS1"/>
</dbReference>
<feature type="region of interest" description="Disordered" evidence="1">
    <location>
        <begin position="1"/>
        <end position="35"/>
    </location>
</feature>
<dbReference type="EMBL" id="KV921278">
    <property type="protein sequence ID" value="ORE21499.1"/>
    <property type="molecule type" value="Genomic_DNA"/>
</dbReference>
<dbReference type="InterPro" id="IPR003163">
    <property type="entry name" value="Tscrpt_reg_HTH_APSES-type"/>
</dbReference>
<dbReference type="OMA" id="TRIISAC"/>
<feature type="compositionally biased region" description="Low complexity" evidence="1">
    <location>
        <begin position="556"/>
        <end position="565"/>
    </location>
</feature>
<feature type="region of interest" description="Disordered" evidence="1">
    <location>
        <begin position="910"/>
        <end position="929"/>
    </location>
</feature>
<evidence type="ECO:0000313" key="4">
    <source>
        <dbReference type="Proteomes" id="UP000242381"/>
    </source>
</evidence>
<proteinExistence type="predicted"/>
<feature type="region of interest" description="Disordered" evidence="1">
    <location>
        <begin position="120"/>
        <end position="311"/>
    </location>
</feature>
<dbReference type="Pfam" id="PF25318">
    <property type="entry name" value="WHD_GDS1"/>
    <property type="match status" value="1"/>
</dbReference>
<feature type="compositionally biased region" description="Basic and acidic residues" evidence="1">
    <location>
        <begin position="952"/>
        <end position="964"/>
    </location>
</feature>
<organism evidence="3 4">
    <name type="scientific">Rhizopus microsporus</name>
    <dbReference type="NCBI Taxonomy" id="58291"/>
    <lineage>
        <taxon>Eukaryota</taxon>
        <taxon>Fungi</taxon>
        <taxon>Fungi incertae sedis</taxon>
        <taxon>Mucoromycota</taxon>
        <taxon>Mucoromycotina</taxon>
        <taxon>Mucoromycetes</taxon>
        <taxon>Mucorales</taxon>
        <taxon>Mucorineae</taxon>
        <taxon>Rhizopodaceae</taxon>
        <taxon>Rhizopus</taxon>
    </lineage>
</organism>
<feature type="compositionally biased region" description="Basic and acidic residues" evidence="1">
    <location>
        <begin position="518"/>
        <end position="530"/>
    </location>
</feature>
<feature type="compositionally biased region" description="Basic residues" evidence="1">
    <location>
        <begin position="192"/>
        <end position="207"/>
    </location>
</feature>
<feature type="compositionally biased region" description="Basic and acidic residues" evidence="1">
    <location>
        <begin position="413"/>
        <end position="434"/>
    </location>
</feature>
<dbReference type="PROSITE" id="PS51299">
    <property type="entry name" value="HTH_APSES"/>
    <property type="match status" value="1"/>
</dbReference>
<accession>A0A1X0SBC0</accession>
<dbReference type="PANTHER" id="PTHR20916:SF26">
    <property type="entry name" value="CYSTEINE-RICH PROTEIN 2-BINDING PROTEIN"/>
    <property type="match status" value="1"/>
</dbReference>
<feature type="region of interest" description="Disordered" evidence="1">
    <location>
        <begin position="938"/>
        <end position="964"/>
    </location>
</feature>
<reference evidence="3 4" key="1">
    <citation type="journal article" date="2016" name="Proc. Natl. Acad. Sci. U.S.A.">
        <title>Lipid metabolic changes in an early divergent fungus govern the establishment of a mutualistic symbiosis with endobacteria.</title>
        <authorList>
            <person name="Lastovetsky O.A."/>
            <person name="Gaspar M.L."/>
            <person name="Mondo S.J."/>
            <person name="LaButti K.M."/>
            <person name="Sandor L."/>
            <person name="Grigoriev I.V."/>
            <person name="Henry S.A."/>
            <person name="Pawlowska T.E."/>
        </authorList>
    </citation>
    <scope>NUCLEOTIDE SEQUENCE [LARGE SCALE GENOMIC DNA]</scope>
    <source>
        <strain evidence="3 4">ATCC 11559</strain>
    </source>
</reference>
<gene>
    <name evidence="3" type="ORF">BCV71DRAFT_49902</name>
</gene>
<dbReference type="InterPro" id="IPR036887">
    <property type="entry name" value="HTH_APSES_sf"/>
</dbReference>
<feature type="domain" description="HTH APSES-type" evidence="2">
    <location>
        <begin position="740"/>
        <end position="850"/>
    </location>
</feature>
<dbReference type="Gene3D" id="3.10.260.10">
    <property type="entry name" value="Transcription regulator HTH, APSES-type DNA-binding domain"/>
    <property type="match status" value="1"/>
</dbReference>
<dbReference type="AlphaFoldDB" id="A0A1X0SBC0"/>
<feature type="compositionally biased region" description="Low complexity" evidence="1">
    <location>
        <begin position="270"/>
        <end position="280"/>
    </location>
</feature>
<dbReference type="Proteomes" id="UP000242381">
    <property type="component" value="Unassembled WGS sequence"/>
</dbReference>
<dbReference type="SUPFAM" id="SSF54616">
    <property type="entry name" value="DNA-binding domain of Mlu1-box binding protein MBP1"/>
    <property type="match status" value="1"/>
</dbReference>
<feature type="compositionally biased region" description="Basic and acidic residues" evidence="1">
    <location>
        <begin position="1098"/>
        <end position="1107"/>
    </location>
</feature>
<evidence type="ECO:0000313" key="3">
    <source>
        <dbReference type="EMBL" id="ORE21499.1"/>
    </source>
</evidence>
<feature type="compositionally biased region" description="Low complexity" evidence="1">
    <location>
        <begin position="1108"/>
        <end position="1120"/>
    </location>
</feature>
<sequence>MIMAHQKPSTNPVENKPKKRQEGTSANGLPVPIHPDDAKDKVFTAILKALIKMGNKPSSPKELANIIVKHKYATLGGATPFATVSSRISQHFKRAAEHNPPRAPLLAKHVDQHHSRKINYSLATESVPNTGEPELEQEIDSKEEEKTQSDEEKNLRKKAKKSSPLTLRKSSRSRTRSQHEEMDSDQLQSTHISKKRKLDQSPSRRKSSTSTVSGFTKIASDEEEEEQEDDDSEHSDFHEEMLKGPPDDDLDSIPSIRVPSRRPSNAANPTSDISSTTSTTTHDEPSKPTLSIPPLEGGTARKPSFSFNSGFPGEQEFWTPFSFEHDFENDYIHDPSTAHHIPFNIATPESISVAELDDYFGSSSSSGGVPRSHRKSFSSAMLGPNDKSLLQKVLLASAARGVADKIEEESEESSARDQQKDEKDKEEEKTETGQKKVQAAAEENVETVAQSNTDNNDNDNDNNNNNNNNNNTSKVTTAAPSTSPPPSSTADASQTAVSTSSSKPTGSSSLMDVENSEDFVKFEDDEKKDPSPSNVPAAPTPILPAPTNTKRDILPASNNTNNSNTASSAAVLSASELLKSMNIQNINLSALQQMTSNLQALQQLSPTFDLAKTMAIYMQTLTKSAAAAAAANHASSSSSLPPSTTTTTTTSNASIASTPTTSTAQPTSSASPSIDIKSILSRFPALEAFLKKDNNITNKLNTGNSAPPPLVSPTTDTAPNLAHNATEPVVHTLTPMTPAMYITVIDHIAVCVVVLEKTETTPEYRIMRRLDTGFINGTALLAAGGIETESERSMILSFEMERVRMPKRKSQLFGTWIPLRRAQELAITCSIQHKLGHFLDDSIESYFPSPLPIQITRKPTARDNRLTALALAALRTDKAGPFAVPPISRQSSSGSVAATQLQELLLANPHKALKTSGPKTAPILGQFDTKKRDEINDAVSSQGTNQNNSDTSSHDGDNESDTDVKHSILTGSALQELFSRASLAPPTHIHPKDLQKKRRRSSLPEMQDDKRFDDDQDAPEPKLTTVQHKHAHARKRSGGKWSTAANGNNGGGKLASYGIKKSASTGGSMMRRTPAGGKRIHMQQKKVKEESEDEEDEVKNMVVEHKTSNASSNSSNSSSSQPVISIPKTSSESLKEDDDNDEDEDIDIGGSDFDDDLR</sequence>
<feature type="region of interest" description="Disordered" evidence="1">
    <location>
        <begin position="404"/>
        <end position="565"/>
    </location>
</feature>
<feature type="compositionally biased region" description="Polar residues" evidence="1">
    <location>
        <begin position="938"/>
        <end position="951"/>
    </location>
</feature>
<protein>
    <recommendedName>
        <fullName evidence="2">HTH APSES-type domain-containing protein</fullName>
    </recommendedName>
</protein>
<feature type="region of interest" description="Disordered" evidence="1">
    <location>
        <begin position="633"/>
        <end position="672"/>
    </location>
</feature>
<feature type="compositionally biased region" description="Basic and acidic residues" evidence="1">
    <location>
        <begin position="139"/>
        <end position="154"/>
    </location>
</feature>
<feature type="region of interest" description="Disordered" evidence="1">
    <location>
        <begin position="358"/>
        <end position="383"/>
    </location>
</feature>
<feature type="compositionally biased region" description="Acidic residues" evidence="1">
    <location>
        <begin position="221"/>
        <end position="233"/>
    </location>
</feature>
<dbReference type="VEuPathDB" id="FungiDB:BCV72DRAFT_111952"/>
<feature type="region of interest" description="Disordered" evidence="1">
    <location>
        <begin position="982"/>
        <end position="1158"/>
    </location>
</feature>
<name>A0A1X0SBC0_RHIZD</name>
<evidence type="ECO:0000256" key="1">
    <source>
        <dbReference type="SAM" id="MobiDB-lite"/>
    </source>
</evidence>
<dbReference type="GO" id="GO:0003677">
    <property type="term" value="F:DNA binding"/>
    <property type="evidence" value="ECO:0007669"/>
    <property type="project" value="InterPro"/>
</dbReference>
<evidence type="ECO:0000259" key="2">
    <source>
        <dbReference type="PROSITE" id="PS51299"/>
    </source>
</evidence>
<feature type="compositionally biased region" description="Acidic residues" evidence="1">
    <location>
        <begin position="1135"/>
        <end position="1158"/>
    </location>
</feature>
<dbReference type="GO" id="GO:0004402">
    <property type="term" value="F:histone acetyltransferase activity"/>
    <property type="evidence" value="ECO:0007669"/>
    <property type="project" value="TreeGrafter"/>
</dbReference>
<feature type="compositionally biased region" description="Low complexity" evidence="1">
    <location>
        <begin position="488"/>
        <end position="509"/>
    </location>
</feature>
<feature type="compositionally biased region" description="Basic residues" evidence="1">
    <location>
        <begin position="1027"/>
        <end position="1038"/>
    </location>
</feature>
<feature type="compositionally biased region" description="Low complexity" evidence="1">
    <location>
        <begin position="461"/>
        <end position="481"/>
    </location>
</feature>
<feature type="compositionally biased region" description="Basic and acidic residues" evidence="1">
    <location>
        <begin position="234"/>
        <end position="246"/>
    </location>
</feature>
<dbReference type="PANTHER" id="PTHR20916">
    <property type="entry name" value="CYSTEINE AND GLYCINE-RICH PROTEIN 2 BINDING PROTEIN"/>
    <property type="match status" value="1"/>
</dbReference>